<gene>
    <name evidence="1" type="ORF">METZ01_LOCUS358017</name>
</gene>
<organism evidence="1">
    <name type="scientific">marine metagenome</name>
    <dbReference type="NCBI Taxonomy" id="408172"/>
    <lineage>
        <taxon>unclassified sequences</taxon>
        <taxon>metagenomes</taxon>
        <taxon>ecological metagenomes</taxon>
    </lineage>
</organism>
<dbReference type="InterPro" id="IPR027266">
    <property type="entry name" value="TrmE/GcvT-like"/>
</dbReference>
<dbReference type="AlphaFoldDB" id="A0A382S5L2"/>
<proteinExistence type="predicted"/>
<accession>A0A382S5L2</accession>
<name>A0A382S5L2_9ZZZZ</name>
<dbReference type="Gene3D" id="3.30.1360.120">
    <property type="entry name" value="Probable tRNA modification gtpase trme, domain 1"/>
    <property type="match status" value="1"/>
</dbReference>
<evidence type="ECO:0000313" key="1">
    <source>
        <dbReference type="EMBL" id="SVD05163.1"/>
    </source>
</evidence>
<dbReference type="EMBL" id="UINC01126588">
    <property type="protein sequence ID" value="SVD05163.1"/>
    <property type="molecule type" value="Genomic_DNA"/>
</dbReference>
<sequence>MDPVSLIYRSPVYRKLQELGAEFREINGYAVPSTVGDLAAQSAAVAQLALCDLSGLPRIGVKGLHAANWLSEEGFIIPADNNSARRQDDGALLVRLAPNEFLVLGEEARPYPCIEKLAKGDKFPSKSSGLEKPFLVLRQYSQIWFRLIGGQGIDTLAKLCAIDFRASSANDFQIAQTSLARLNAIVIRDDLDGIPGFHILADTASAEYLWDCLIDAGAEHAIRVVGLKVLAELKQG</sequence>
<reference evidence="1" key="1">
    <citation type="submission" date="2018-05" db="EMBL/GenBank/DDBJ databases">
        <authorList>
            <person name="Lanie J.A."/>
            <person name="Ng W.-L."/>
            <person name="Kazmierczak K.M."/>
            <person name="Andrzejewski T.M."/>
            <person name="Davidsen T.M."/>
            <person name="Wayne K.J."/>
            <person name="Tettelin H."/>
            <person name="Glass J.I."/>
            <person name="Rusch D."/>
            <person name="Podicherti R."/>
            <person name="Tsui H.-C.T."/>
            <person name="Winkler M.E."/>
        </authorList>
    </citation>
    <scope>NUCLEOTIDE SEQUENCE</scope>
</reference>
<protein>
    <submittedName>
        <fullName evidence="1">Uncharacterized protein</fullName>
    </submittedName>
</protein>
<dbReference type="SUPFAM" id="SSF103025">
    <property type="entry name" value="Folate-binding domain"/>
    <property type="match status" value="1"/>
</dbReference>